<keyword evidence="2" id="KW-1185">Reference proteome</keyword>
<organism evidence="1 2">
    <name type="scientific">Pleurodeles waltl</name>
    <name type="common">Iberian ribbed newt</name>
    <dbReference type="NCBI Taxonomy" id="8319"/>
    <lineage>
        <taxon>Eukaryota</taxon>
        <taxon>Metazoa</taxon>
        <taxon>Chordata</taxon>
        <taxon>Craniata</taxon>
        <taxon>Vertebrata</taxon>
        <taxon>Euteleostomi</taxon>
        <taxon>Amphibia</taxon>
        <taxon>Batrachia</taxon>
        <taxon>Caudata</taxon>
        <taxon>Salamandroidea</taxon>
        <taxon>Salamandridae</taxon>
        <taxon>Pleurodelinae</taxon>
        <taxon>Pleurodeles</taxon>
    </lineage>
</organism>
<comment type="caution">
    <text evidence="1">The sequence shown here is derived from an EMBL/GenBank/DDBJ whole genome shotgun (WGS) entry which is preliminary data.</text>
</comment>
<name>A0AAV7NSS6_PLEWA</name>
<evidence type="ECO:0000313" key="1">
    <source>
        <dbReference type="EMBL" id="KAJ1119097.1"/>
    </source>
</evidence>
<accession>A0AAV7NSS6</accession>
<reference evidence="1" key="1">
    <citation type="journal article" date="2022" name="bioRxiv">
        <title>Sequencing and chromosome-scale assembly of the giantPleurodeles waltlgenome.</title>
        <authorList>
            <person name="Brown T."/>
            <person name="Elewa A."/>
            <person name="Iarovenko S."/>
            <person name="Subramanian E."/>
            <person name="Araus A.J."/>
            <person name="Petzold A."/>
            <person name="Susuki M."/>
            <person name="Suzuki K.-i.T."/>
            <person name="Hayashi T."/>
            <person name="Toyoda A."/>
            <person name="Oliveira C."/>
            <person name="Osipova E."/>
            <person name="Leigh N.D."/>
            <person name="Simon A."/>
            <person name="Yun M.H."/>
        </authorList>
    </citation>
    <scope>NUCLEOTIDE SEQUENCE</scope>
    <source>
        <strain evidence="1">20211129_DDA</strain>
        <tissue evidence="1">Liver</tissue>
    </source>
</reference>
<dbReference type="EMBL" id="JANPWB010000012">
    <property type="protein sequence ID" value="KAJ1119097.1"/>
    <property type="molecule type" value="Genomic_DNA"/>
</dbReference>
<proteinExistence type="predicted"/>
<dbReference type="AlphaFoldDB" id="A0AAV7NSS6"/>
<evidence type="ECO:0000313" key="2">
    <source>
        <dbReference type="Proteomes" id="UP001066276"/>
    </source>
</evidence>
<gene>
    <name evidence="1" type="ORF">NDU88_007283</name>
</gene>
<dbReference type="Proteomes" id="UP001066276">
    <property type="component" value="Chromosome 8"/>
</dbReference>
<protein>
    <submittedName>
        <fullName evidence="1">Uncharacterized protein</fullName>
    </submittedName>
</protein>
<sequence length="148" mass="16792">MPPEAGRPDGVVTGPRNCLRPAAPPCDSPPPIYLYLLSGGGRRRTRQYGGRDPLCHSPGRAQRAQGFLIYQVHQPGPAQQKQRLFYSGIHLQHASKALRKSRPQMLFLFGRPLHVEHFTKNNSLKREHVMKWEARLRHSTGAQLPQYL</sequence>